<evidence type="ECO:0000313" key="2">
    <source>
        <dbReference type="Proteomes" id="UP000001935"/>
    </source>
</evidence>
<gene>
    <name evidence="1" type="ordered locus">Adeh_1889</name>
</gene>
<dbReference type="Proteomes" id="UP000001935">
    <property type="component" value="Chromosome"/>
</dbReference>
<reference evidence="1 2" key="1">
    <citation type="submission" date="2006-01" db="EMBL/GenBank/DDBJ databases">
        <title>Complete sequence of Anaeromyxobacter dehalogenans 2CP-C.</title>
        <authorList>
            <consortium name="US DOE Joint Genome Institute"/>
            <person name="Copeland A."/>
            <person name="Lucas S."/>
            <person name="Lapidus A."/>
            <person name="Barry K."/>
            <person name="Detter J.C."/>
            <person name="Glavina T."/>
            <person name="Hammon N."/>
            <person name="Israni S."/>
            <person name="Pitluck S."/>
            <person name="Brettin T."/>
            <person name="Bruce D."/>
            <person name="Han C."/>
            <person name="Tapia R."/>
            <person name="Gilna P."/>
            <person name="Kiss H."/>
            <person name="Schmutz J."/>
            <person name="Larimer F."/>
            <person name="Land M."/>
            <person name="Kyrpides N."/>
            <person name="Anderson I."/>
            <person name="Sanford R.A."/>
            <person name="Ritalahti K.M."/>
            <person name="Thomas H.S."/>
            <person name="Kirby J.R."/>
            <person name="Zhulin I.B."/>
            <person name="Loeffler F.E."/>
            <person name="Richardson P."/>
        </authorList>
    </citation>
    <scope>NUCLEOTIDE SEQUENCE [LARGE SCALE GENOMIC DNA]</scope>
    <source>
        <strain evidence="1 2">2CP-C</strain>
    </source>
</reference>
<protein>
    <submittedName>
        <fullName evidence="1">Uncharacterized protein</fullName>
    </submittedName>
</protein>
<name>Q2IJ28_ANADE</name>
<dbReference type="AlphaFoldDB" id="Q2IJ28"/>
<proteinExistence type="predicted"/>
<dbReference type="EMBL" id="CP000251">
    <property type="protein sequence ID" value="ABC81660.1"/>
    <property type="molecule type" value="Genomic_DNA"/>
</dbReference>
<dbReference type="InterPro" id="IPR009241">
    <property type="entry name" value="HigB-like"/>
</dbReference>
<dbReference type="STRING" id="290397.Adeh_1889"/>
<dbReference type="HOGENOM" id="CLU_2285541_0_0_7"/>
<accession>Q2IJ28</accession>
<dbReference type="KEGG" id="ade:Adeh_1889"/>
<dbReference type="Pfam" id="PF05973">
    <property type="entry name" value="Gp49"/>
    <property type="match status" value="1"/>
</dbReference>
<sequence length="101" mass="11618">MRFFETDAGNSQPRDFLDGLPPKDRAYIVGDIAALRDYGIHAPISTRTIKGGGNRGMSEIRTGNFRTFYCFKYRVIWILHVCKKQDQHAGIEVARKRMQKL</sequence>
<organism evidence="1 2">
    <name type="scientific">Anaeromyxobacter dehalogenans (strain 2CP-C)</name>
    <dbReference type="NCBI Taxonomy" id="290397"/>
    <lineage>
        <taxon>Bacteria</taxon>
        <taxon>Pseudomonadati</taxon>
        <taxon>Myxococcota</taxon>
        <taxon>Myxococcia</taxon>
        <taxon>Myxococcales</taxon>
        <taxon>Cystobacterineae</taxon>
        <taxon>Anaeromyxobacteraceae</taxon>
        <taxon>Anaeromyxobacter</taxon>
    </lineage>
</organism>
<evidence type="ECO:0000313" key="1">
    <source>
        <dbReference type="EMBL" id="ABC81660.1"/>
    </source>
</evidence>